<evidence type="ECO:0000256" key="1">
    <source>
        <dbReference type="SAM" id="MobiDB-lite"/>
    </source>
</evidence>
<organism evidence="2 3">
    <name type="scientific">Rhodococcus opacus RKJ300 = JCM 13270</name>
    <dbReference type="NCBI Taxonomy" id="1165867"/>
    <lineage>
        <taxon>Bacteria</taxon>
        <taxon>Bacillati</taxon>
        <taxon>Actinomycetota</taxon>
        <taxon>Actinomycetes</taxon>
        <taxon>Mycobacteriales</taxon>
        <taxon>Nocardiaceae</taxon>
        <taxon>Rhodococcus</taxon>
    </lineage>
</organism>
<evidence type="ECO:0000313" key="2">
    <source>
        <dbReference type="EMBL" id="EID80468.1"/>
    </source>
</evidence>
<dbReference type="RefSeq" id="WP_007296760.1">
    <property type="nucleotide sequence ID" value="NZ_AJJH01000037.1"/>
</dbReference>
<dbReference type="AlphaFoldDB" id="I0WVQ2"/>
<evidence type="ECO:0000313" key="3">
    <source>
        <dbReference type="Proteomes" id="UP000006447"/>
    </source>
</evidence>
<comment type="caution">
    <text evidence="2">The sequence shown here is derived from an EMBL/GenBank/DDBJ whole genome shotgun (WGS) entry which is preliminary data.</text>
</comment>
<dbReference type="Proteomes" id="UP000006447">
    <property type="component" value="Unassembled WGS sequence"/>
</dbReference>
<protein>
    <submittedName>
        <fullName evidence="2">Uncharacterized protein</fullName>
    </submittedName>
</protein>
<sequence length="124" mass="12996">MPEKGRKSSAAVTSDAHRGGRGPLVPAAGYHAVAGAVTDVLRELAHHSNNRVSLGPCVLGDLGDLHTPSKNFLEGLDPVPLVDADVLTNALGEPMVLYPRLFRIVISSSNAASISDGLFGRFQI</sequence>
<gene>
    <name evidence="2" type="ORF">W59_08069</name>
</gene>
<dbReference type="PATRIC" id="fig|1165867.3.peg.1631"/>
<accession>I0WVQ2</accession>
<name>I0WVQ2_RHOOP</name>
<feature type="region of interest" description="Disordered" evidence="1">
    <location>
        <begin position="1"/>
        <end position="20"/>
    </location>
</feature>
<dbReference type="EMBL" id="AJJH01000037">
    <property type="protein sequence ID" value="EID80468.1"/>
    <property type="molecule type" value="Genomic_DNA"/>
</dbReference>
<reference evidence="2 3" key="1">
    <citation type="journal article" date="2012" name="J. Bacteriol.">
        <title>Draft genome sequence of the nitrophenol-degrading actinomycete Rhodococcus imtechensis RKJ300.</title>
        <authorList>
            <person name="Vikram S."/>
            <person name="Kumar S."/>
            <person name="Subramanian S."/>
            <person name="Raghava G.P."/>
        </authorList>
    </citation>
    <scope>NUCLEOTIDE SEQUENCE [LARGE SCALE GENOMIC DNA]</scope>
    <source>
        <strain evidence="2 3">RKJ300</strain>
    </source>
</reference>
<proteinExistence type="predicted"/>